<protein>
    <submittedName>
        <fullName evidence="3">Transglycosylase SLT domain-containing protein</fullName>
    </submittedName>
</protein>
<dbReference type="CDD" id="cd00254">
    <property type="entry name" value="LT-like"/>
    <property type="match status" value="1"/>
</dbReference>
<evidence type="ECO:0000313" key="4">
    <source>
        <dbReference type="Proteomes" id="UP001159937"/>
    </source>
</evidence>
<feature type="domain" description="Transglycosylase SLT" evidence="2">
    <location>
        <begin position="246"/>
        <end position="340"/>
    </location>
</feature>
<dbReference type="InterPro" id="IPR008258">
    <property type="entry name" value="Transglycosylase_SLT_dom_1"/>
</dbReference>
<dbReference type="Gene3D" id="1.10.530.10">
    <property type="match status" value="1"/>
</dbReference>
<evidence type="ECO:0000256" key="1">
    <source>
        <dbReference type="SAM" id="MobiDB-lite"/>
    </source>
</evidence>
<feature type="region of interest" description="Disordered" evidence="1">
    <location>
        <begin position="765"/>
        <end position="788"/>
    </location>
</feature>
<dbReference type="SUPFAM" id="SSF53955">
    <property type="entry name" value="Lysozyme-like"/>
    <property type="match status" value="1"/>
</dbReference>
<evidence type="ECO:0000259" key="2">
    <source>
        <dbReference type="Pfam" id="PF01464"/>
    </source>
</evidence>
<gene>
    <name evidence="3" type="ORF">N5C89_04380</name>
</gene>
<dbReference type="InterPro" id="IPR023346">
    <property type="entry name" value="Lysozyme-like_dom_sf"/>
</dbReference>
<dbReference type="RefSeq" id="WP_267985777.1">
    <property type="nucleotide sequence ID" value="NZ_JAOCBF010000004.1"/>
</dbReference>
<dbReference type="Proteomes" id="UP001159937">
    <property type="component" value="Unassembled WGS sequence"/>
</dbReference>
<reference evidence="3" key="1">
    <citation type="submission" date="2022-09" db="EMBL/GenBank/DDBJ databases">
        <title>Intensive care unit water sources are persistently colonized with multi-drug resistant bacteria and are the site of extensive horizontal gene transfer of antibiotic resistance genes.</title>
        <authorList>
            <person name="Diorio-Toth L."/>
        </authorList>
    </citation>
    <scope>NUCLEOTIDE SEQUENCE</scope>
    <source>
        <strain evidence="3">GD03918</strain>
    </source>
</reference>
<comment type="caution">
    <text evidence="3">The sequence shown here is derived from an EMBL/GenBank/DDBJ whole genome shotgun (WGS) entry which is preliminary data.</text>
</comment>
<dbReference type="AlphaFoldDB" id="A0AAJ1KQC3"/>
<dbReference type="EMBL" id="JAOCBF010000004">
    <property type="protein sequence ID" value="MDH0962073.1"/>
    <property type="molecule type" value="Genomic_DNA"/>
</dbReference>
<sequence length="904" mass="100160">MRIPTGNFGNVMPQAQTSRATVSNAGAIGNAVSGLGSALGQASEDLQKVQDKADLAATQAILTDLEAKSVDRWENPQTGAMVTRQGFNSSGVLTDMDKADSSDYEEARKRVPVSQINYFDAQWKAGQIRRTSTYSTFERSQTDDAQRQQLNAMVSASVEQEASAYDNPMQASLNRGARKHTIELYGQARGWSQESIDSAISEANQRAMEQRAQNYAVTNPTGWLNGDFPLMNSSTGELDMRAVGLVESGGKHRNADGSLVTSPKGAQGEFQLMPETGKELADKRGVEYNPDDPVQHAQLARDYAGQLSKKYQSEPLAGAAYNWGMGNVDKLIAKVGDPRKGEISMADFVKQLPTETRGWLSRYNKNKTGLDPVAVNKIDNIAESQIRQQRTALRQQIDPILNNTMVQLYNGEVPDAMPNASTILFAYGEQGQTAVKQLDIAIDNARTFQAIQYVTPAEQQAELAKVKPQANDPDYALKLDAYGKLSALVQKSNANIQAQRDSARFNDALISGEKLDPSNKSMQKAADNTPSALNFRINDATTHDAIVQQVNQTGIIPSQVTSQLNAIARSSSPDVVKQGSTLFNALYDTDPASVGDMPKDMQSFYLTVKQLTDSGMASDEAVKQAQNVTYNQTDALKSQLSSTQSTKEYRKERDSAMDSAVSSMKPWYSFGGPAADDPNPNSVKFRNDYQSLYDINYRNSGGNADIAKKMTNTQIARTWSLSDVNGSAQLMKYAPEALYNYGPSGWQAAQWKEEKERLTYGEREEKIETSPTQLGITSGSTPVITSNIPESRIGGELEITPDVMTPRDGMYSIVIRSKDENGIPKVQLYNDKFGRPLRWKPSLEDWEPYKKMQQERERQGEEEISRGKDIRGFKEKHRALDEQYQRLHDERMNRVKNYFSWSNE</sequence>
<name>A0AAJ1KQC3_9ENTR</name>
<evidence type="ECO:0000313" key="3">
    <source>
        <dbReference type="EMBL" id="MDH0962073.1"/>
    </source>
</evidence>
<feature type="compositionally biased region" description="Polar residues" evidence="1">
    <location>
        <begin position="769"/>
        <end position="788"/>
    </location>
</feature>
<organism evidence="3 4">
    <name type="scientific">Klebsiella michiganensis</name>
    <dbReference type="NCBI Taxonomy" id="1134687"/>
    <lineage>
        <taxon>Bacteria</taxon>
        <taxon>Pseudomonadati</taxon>
        <taxon>Pseudomonadota</taxon>
        <taxon>Gammaproteobacteria</taxon>
        <taxon>Enterobacterales</taxon>
        <taxon>Enterobacteriaceae</taxon>
        <taxon>Klebsiella/Raoultella group</taxon>
        <taxon>Klebsiella</taxon>
    </lineage>
</organism>
<dbReference type="Pfam" id="PF01464">
    <property type="entry name" value="SLT"/>
    <property type="match status" value="1"/>
</dbReference>
<feature type="region of interest" description="Disordered" evidence="1">
    <location>
        <begin position="851"/>
        <end position="874"/>
    </location>
</feature>
<accession>A0AAJ1KQC3</accession>
<proteinExistence type="predicted"/>